<organism evidence="1 2">
    <name type="scientific">Nocardiopsis suaedae</name>
    <dbReference type="NCBI Taxonomy" id="3018444"/>
    <lineage>
        <taxon>Bacteria</taxon>
        <taxon>Bacillati</taxon>
        <taxon>Actinomycetota</taxon>
        <taxon>Actinomycetes</taxon>
        <taxon>Streptosporangiales</taxon>
        <taxon>Nocardiopsidaceae</taxon>
        <taxon>Nocardiopsis</taxon>
    </lineage>
</organism>
<protein>
    <recommendedName>
        <fullName evidence="3">Transcription factor zinc-finger domain-containing protein</fullName>
    </recommendedName>
</protein>
<evidence type="ECO:0000313" key="2">
    <source>
        <dbReference type="Proteomes" id="UP001165685"/>
    </source>
</evidence>
<dbReference type="Proteomes" id="UP001165685">
    <property type="component" value="Unassembled WGS sequence"/>
</dbReference>
<evidence type="ECO:0000313" key="1">
    <source>
        <dbReference type="EMBL" id="MDA2807259.1"/>
    </source>
</evidence>
<reference evidence="1" key="1">
    <citation type="submission" date="2023-01" db="EMBL/GenBank/DDBJ databases">
        <title>Draft genome sequence of Nocardiopsis sp. LSu2-4 isolated from halophytes.</title>
        <authorList>
            <person name="Duangmal K."/>
            <person name="Chantavorakit T."/>
        </authorList>
    </citation>
    <scope>NUCLEOTIDE SEQUENCE</scope>
    <source>
        <strain evidence="1">LSu2-4</strain>
    </source>
</reference>
<dbReference type="RefSeq" id="WP_270679888.1">
    <property type="nucleotide sequence ID" value="NZ_JAQFWP010000050.1"/>
</dbReference>
<dbReference type="EMBL" id="JAQFWP010000050">
    <property type="protein sequence ID" value="MDA2807259.1"/>
    <property type="molecule type" value="Genomic_DNA"/>
</dbReference>
<sequence>MIDDEPPLRCPLCSFGFVEDYLVPMPLDGSRFRMCEECDAVWEDGEDVEAASAQNLLWYLQDRGLQPWLEDVQRA</sequence>
<name>A0ABT4TSM3_9ACTN</name>
<comment type="caution">
    <text evidence="1">The sequence shown here is derived from an EMBL/GenBank/DDBJ whole genome shotgun (WGS) entry which is preliminary data.</text>
</comment>
<accession>A0ABT4TSM3</accession>
<gene>
    <name evidence="1" type="ORF">O4U47_22325</name>
</gene>
<keyword evidence="2" id="KW-1185">Reference proteome</keyword>
<proteinExistence type="predicted"/>
<evidence type="ECO:0008006" key="3">
    <source>
        <dbReference type="Google" id="ProtNLM"/>
    </source>
</evidence>